<evidence type="ECO:0000256" key="8">
    <source>
        <dbReference type="ARBA" id="ARBA00025246"/>
    </source>
</evidence>
<dbReference type="GO" id="GO:0004821">
    <property type="term" value="F:histidine-tRNA ligase activity"/>
    <property type="evidence" value="ECO:0007669"/>
    <property type="project" value="TreeGrafter"/>
</dbReference>
<feature type="binding site" evidence="10">
    <location>
        <position position="154"/>
    </location>
    <ligand>
        <name>L-histidine</name>
        <dbReference type="ChEBI" id="CHEBI:57595"/>
    </ligand>
</feature>
<feature type="binding site" evidence="10">
    <location>
        <position position="158"/>
    </location>
    <ligand>
        <name>L-histidine</name>
        <dbReference type="ChEBI" id="CHEBI:57595"/>
    </ligand>
</feature>
<reference evidence="12 13" key="1">
    <citation type="submission" date="2017-02" db="EMBL/GenBank/DDBJ databases">
        <authorList>
            <person name="Peterson S.W."/>
        </authorList>
    </citation>
    <scope>NUCLEOTIDE SEQUENCE [LARGE SCALE GENOMIC DNA]</scope>
    <source>
        <strain evidence="12 13">ATCC 17233</strain>
    </source>
</reference>
<dbReference type="PROSITE" id="PS50862">
    <property type="entry name" value="AA_TRNA_LIGASE_II"/>
    <property type="match status" value="1"/>
</dbReference>
<dbReference type="GO" id="GO:0016757">
    <property type="term" value="F:glycosyltransferase activity"/>
    <property type="evidence" value="ECO:0007669"/>
    <property type="project" value="UniProtKB-KW"/>
</dbReference>
<dbReference type="UniPathway" id="UPA00031">
    <property type="reaction ID" value="UER00006"/>
</dbReference>
<evidence type="ECO:0000256" key="2">
    <source>
        <dbReference type="ARBA" id="ARBA00004667"/>
    </source>
</evidence>
<dbReference type="InterPro" id="IPR004517">
    <property type="entry name" value="HisZ"/>
</dbReference>
<dbReference type="PANTHER" id="PTHR43707">
    <property type="entry name" value="HISTIDYL-TRNA SYNTHETASE"/>
    <property type="match status" value="1"/>
</dbReference>
<dbReference type="InterPro" id="IPR041715">
    <property type="entry name" value="HisRS-like_core"/>
</dbReference>
<comment type="subunit">
    <text evidence="9">Heteromultimer composed of HisG and HisZ subunits.</text>
</comment>
<dbReference type="PANTHER" id="PTHR43707:SF6">
    <property type="entry name" value="ATP PHOSPHORIBOSYLTRANSFERASE REGULATORY SUBUNIT"/>
    <property type="match status" value="1"/>
</dbReference>
<dbReference type="SUPFAM" id="SSF55681">
    <property type="entry name" value="Class II aaRS and biotin synthetases"/>
    <property type="match status" value="1"/>
</dbReference>
<keyword evidence="5 9" id="KW-0963">Cytoplasm</keyword>
<keyword evidence="12" id="KW-0328">Glycosyltransferase</keyword>
<gene>
    <name evidence="9" type="primary">hisZ</name>
    <name evidence="12" type="ORF">SAMN02745110_01027</name>
</gene>
<proteinExistence type="inferred from homology"/>
<dbReference type="InterPro" id="IPR006195">
    <property type="entry name" value="aa-tRNA-synth_II"/>
</dbReference>
<feature type="binding site" evidence="10">
    <location>
        <begin position="303"/>
        <end position="304"/>
    </location>
    <ligand>
        <name>L-histidine</name>
        <dbReference type="ChEBI" id="CHEBI:57595"/>
    </ligand>
</feature>
<comment type="similarity">
    <text evidence="3 9">Belongs to the class-II aminoacyl-tRNA synthetase family. HisZ subfamily.</text>
</comment>
<comment type="miscellaneous">
    <text evidence="9">This function is generally fulfilled by the C-terminal part of HisG, which is missing in some bacteria such as this one.</text>
</comment>
<dbReference type="GO" id="GO:0006427">
    <property type="term" value="P:histidyl-tRNA aminoacylation"/>
    <property type="evidence" value="ECO:0007669"/>
    <property type="project" value="TreeGrafter"/>
</dbReference>
<dbReference type="Pfam" id="PF13393">
    <property type="entry name" value="tRNA-synt_His"/>
    <property type="match status" value="1"/>
</dbReference>
<evidence type="ECO:0000256" key="10">
    <source>
        <dbReference type="PIRSR" id="PIRSR001549-1"/>
    </source>
</evidence>
<evidence type="ECO:0000259" key="11">
    <source>
        <dbReference type="PROSITE" id="PS50862"/>
    </source>
</evidence>
<dbReference type="GO" id="GO:0005737">
    <property type="term" value="C:cytoplasm"/>
    <property type="evidence" value="ECO:0007669"/>
    <property type="project" value="UniProtKB-SubCell"/>
</dbReference>
<dbReference type="CDD" id="cd00773">
    <property type="entry name" value="HisRS-like_core"/>
    <property type="match status" value="1"/>
</dbReference>
<dbReference type="GO" id="GO:0000105">
    <property type="term" value="P:L-histidine biosynthetic process"/>
    <property type="evidence" value="ECO:0007669"/>
    <property type="project" value="UniProtKB-UniRule"/>
</dbReference>
<dbReference type="Gene3D" id="3.30.930.10">
    <property type="entry name" value="Bira Bifunctional Protein, Domain 2"/>
    <property type="match status" value="1"/>
</dbReference>
<dbReference type="NCBIfam" id="TIGR00443">
    <property type="entry name" value="hisZ_biosyn_reg"/>
    <property type="match status" value="1"/>
</dbReference>
<keyword evidence="13" id="KW-1185">Reference proteome</keyword>
<protein>
    <recommendedName>
        <fullName evidence="4 9">ATP phosphoribosyltransferase regulatory subunit</fullName>
    </recommendedName>
</protein>
<comment type="function">
    <text evidence="8 9">Required for the first step of histidine biosynthesis. May allow the feedback regulation of ATP phosphoribosyltransferase activity by histidine.</text>
</comment>
<dbReference type="PIRSF" id="PIRSF001549">
    <property type="entry name" value="His-tRNA_synth"/>
    <property type="match status" value="1"/>
</dbReference>
<dbReference type="InterPro" id="IPR004516">
    <property type="entry name" value="HisRS/HisZ"/>
</dbReference>
<name>A0A1T4LZR2_9FIRM</name>
<evidence type="ECO:0000313" key="12">
    <source>
        <dbReference type="EMBL" id="SJZ60152.1"/>
    </source>
</evidence>
<dbReference type="HAMAP" id="MF_00125">
    <property type="entry name" value="HisZ"/>
    <property type="match status" value="1"/>
</dbReference>
<keyword evidence="7 9" id="KW-0368">Histidine biosynthesis</keyword>
<feature type="binding site" evidence="10">
    <location>
        <begin position="110"/>
        <end position="112"/>
    </location>
    <ligand>
        <name>L-histidine</name>
        <dbReference type="ChEBI" id="CHEBI:57595"/>
    </ligand>
</feature>
<evidence type="ECO:0000256" key="4">
    <source>
        <dbReference type="ARBA" id="ARBA00020397"/>
    </source>
</evidence>
<comment type="pathway">
    <text evidence="2 9">Amino-acid biosynthesis; L-histidine biosynthesis; L-histidine from 5-phospho-alpha-D-ribose 1-diphosphate: step 1/9.</text>
</comment>
<dbReference type="Proteomes" id="UP000189857">
    <property type="component" value="Unassembled WGS sequence"/>
</dbReference>
<evidence type="ECO:0000256" key="5">
    <source>
        <dbReference type="ARBA" id="ARBA00022490"/>
    </source>
</evidence>
<accession>A0A1T4LZR2</accession>
<dbReference type="AlphaFoldDB" id="A0A1T4LZR2"/>
<evidence type="ECO:0000256" key="9">
    <source>
        <dbReference type="HAMAP-Rule" id="MF_00125"/>
    </source>
</evidence>
<dbReference type="InterPro" id="IPR045864">
    <property type="entry name" value="aa-tRNA-synth_II/BPL/LPL"/>
</dbReference>
<evidence type="ECO:0000313" key="13">
    <source>
        <dbReference type="Proteomes" id="UP000189857"/>
    </source>
</evidence>
<keyword evidence="6 9" id="KW-0028">Amino-acid biosynthesis</keyword>
<comment type="subcellular location">
    <subcellularLocation>
        <location evidence="1 9">Cytoplasm</location>
    </subcellularLocation>
</comment>
<evidence type="ECO:0000256" key="1">
    <source>
        <dbReference type="ARBA" id="ARBA00004496"/>
    </source>
</evidence>
<evidence type="ECO:0000256" key="7">
    <source>
        <dbReference type="ARBA" id="ARBA00023102"/>
    </source>
</evidence>
<dbReference type="GO" id="GO:0140096">
    <property type="term" value="F:catalytic activity, acting on a protein"/>
    <property type="evidence" value="ECO:0007669"/>
    <property type="project" value="UniProtKB-ARBA"/>
</dbReference>
<keyword evidence="12" id="KW-0808">Transferase</keyword>
<dbReference type="EMBL" id="FUXA01000006">
    <property type="protein sequence ID" value="SJZ60152.1"/>
    <property type="molecule type" value="Genomic_DNA"/>
</dbReference>
<evidence type="ECO:0000256" key="3">
    <source>
        <dbReference type="ARBA" id="ARBA00005539"/>
    </source>
</evidence>
<evidence type="ECO:0000256" key="6">
    <source>
        <dbReference type="ARBA" id="ARBA00022605"/>
    </source>
</evidence>
<sequence length="454" mass="52188">MSRVSYYKLLDKIVINEINGFMAKKGDEKMNEKLLHTPVGVRDIYGKECLARHEIVSRIQKVIKSYAYSEVETPSFEYFDIFNMDKGSAPSNEMYKFFDRDNNTLVLRPDITPSIARSAAKYFPDEELPIRLSYMGRTYKNEPQHQGKLHETTQIGCELINDDSSAADAEMLACIVDIIKVTGLKDFQIEIGEVEFFNGIIEEAGIGKEEEEEIRKLIQLRNFFGLTEYVKNLDISNKSKETLCSFDKFFGGVEMLDKAEEYTSNEKALTAVGRLRKVYNALKFYGYEDCIGFDLGMLNGYGYYTGIVFRAYTYGTGSPVVLGGRYNNLLAKFGKDAPSIGFAIMVDDLMMAISRQHIYVDTDTNRALVIYEIENQKEAVRLAEVLRMRNVEASLIRKSKRHEISEYFKYARRYEFDRLYIVKENEEVEEHLVMSEEISLLKDKYNDNKAGGTL</sequence>
<feature type="domain" description="Aminoacyl-transfer RNA synthetases class-II family profile" evidence="11">
    <location>
        <begin position="52"/>
        <end position="370"/>
    </location>
</feature>
<organism evidence="12 13">
    <name type="scientific">Eubacterium ruminantium</name>
    <dbReference type="NCBI Taxonomy" id="42322"/>
    <lineage>
        <taxon>Bacteria</taxon>
        <taxon>Bacillati</taxon>
        <taxon>Bacillota</taxon>
        <taxon>Clostridia</taxon>
        <taxon>Eubacteriales</taxon>
        <taxon>Eubacteriaceae</taxon>
        <taxon>Eubacterium</taxon>
    </lineage>
</organism>